<organism evidence="1 2">
    <name type="scientific">Aspergillus hiratsukae</name>
    <dbReference type="NCBI Taxonomy" id="1194566"/>
    <lineage>
        <taxon>Eukaryota</taxon>
        <taxon>Fungi</taxon>
        <taxon>Dikarya</taxon>
        <taxon>Ascomycota</taxon>
        <taxon>Pezizomycotina</taxon>
        <taxon>Eurotiomycetes</taxon>
        <taxon>Eurotiomycetidae</taxon>
        <taxon>Eurotiales</taxon>
        <taxon>Aspergillaceae</taxon>
        <taxon>Aspergillus</taxon>
        <taxon>Aspergillus subgen. Fumigati</taxon>
    </lineage>
</organism>
<sequence length="244" mass="27859">MGHKRIECDQYSTYNGDETLNPDGHRDTSGMLPGSLSFFPDVGSFHPFQFLEALEVYQASTNRIVIPELPALRKLTISYEDSHCDFGCVEVDLSTLPWLSTFGLENMYSQSLLISGEALAVRRVTISWSDFDLLDLQKLGQNIEEIETSFSNLLCPSPQCRIELPNLRSLVLQHSLDFFRHLLTIELPSLEDLLIEGIYDDSDMRDFLPELSNPHDRDFMRLRANDGSLPQFLRQARSRIESIV</sequence>
<proteinExistence type="predicted"/>
<accession>A0A8H6P7X9</accession>
<dbReference type="OrthoDB" id="10338627at2759"/>
<reference evidence="1" key="1">
    <citation type="submission" date="2020-06" db="EMBL/GenBank/DDBJ databases">
        <title>Draft genome sequences of strains closely related to Aspergillus parafelis and Aspergillus hiratsukae.</title>
        <authorList>
            <person name="Dos Santos R.A.C."/>
            <person name="Rivero-Menendez O."/>
            <person name="Steenwyk J.L."/>
            <person name="Mead M.E."/>
            <person name="Goldman G.H."/>
            <person name="Alastruey-Izquierdo A."/>
            <person name="Rokas A."/>
        </authorList>
    </citation>
    <scope>NUCLEOTIDE SEQUENCE</scope>
    <source>
        <strain evidence="1">CNM-CM5793</strain>
    </source>
</reference>
<gene>
    <name evidence="1" type="ORF">CNMCM5793_008339</name>
</gene>
<dbReference type="InterPro" id="IPR032675">
    <property type="entry name" value="LRR_dom_sf"/>
</dbReference>
<dbReference type="AlphaFoldDB" id="A0A8H6P7X9"/>
<dbReference type="EMBL" id="JACBAD010002061">
    <property type="protein sequence ID" value="KAF7118719.1"/>
    <property type="molecule type" value="Genomic_DNA"/>
</dbReference>
<evidence type="ECO:0000313" key="2">
    <source>
        <dbReference type="Proteomes" id="UP000630445"/>
    </source>
</evidence>
<comment type="caution">
    <text evidence="1">The sequence shown here is derived from an EMBL/GenBank/DDBJ whole genome shotgun (WGS) entry which is preliminary data.</text>
</comment>
<protein>
    <submittedName>
        <fullName evidence="1">Uncharacterized protein</fullName>
    </submittedName>
</protein>
<dbReference type="Gene3D" id="3.80.10.10">
    <property type="entry name" value="Ribonuclease Inhibitor"/>
    <property type="match status" value="1"/>
</dbReference>
<name>A0A8H6P7X9_9EURO</name>
<keyword evidence="2" id="KW-1185">Reference proteome</keyword>
<dbReference type="Proteomes" id="UP000630445">
    <property type="component" value="Unassembled WGS sequence"/>
</dbReference>
<evidence type="ECO:0000313" key="1">
    <source>
        <dbReference type="EMBL" id="KAF7118719.1"/>
    </source>
</evidence>